<evidence type="ECO:0000256" key="1">
    <source>
        <dbReference type="ARBA" id="ARBA00006484"/>
    </source>
</evidence>
<accession>A0ABN1CUN6</accession>
<dbReference type="PRINTS" id="PR00081">
    <property type="entry name" value="GDHRDH"/>
</dbReference>
<proteinExistence type="inferred from homology"/>
<evidence type="ECO:0000313" key="4">
    <source>
        <dbReference type="Proteomes" id="UP001500729"/>
    </source>
</evidence>
<comment type="similarity">
    <text evidence="1">Belongs to the short-chain dehydrogenases/reductases (SDR) family.</text>
</comment>
<dbReference type="CDD" id="cd05233">
    <property type="entry name" value="SDR_c"/>
    <property type="match status" value="1"/>
</dbReference>
<evidence type="ECO:0000256" key="2">
    <source>
        <dbReference type="ARBA" id="ARBA00023002"/>
    </source>
</evidence>
<keyword evidence="2" id="KW-0560">Oxidoreductase</keyword>
<evidence type="ECO:0000313" key="3">
    <source>
        <dbReference type="EMBL" id="GAA0525642.1"/>
    </source>
</evidence>
<dbReference type="InterPro" id="IPR002347">
    <property type="entry name" value="SDR_fam"/>
</dbReference>
<dbReference type="InterPro" id="IPR020904">
    <property type="entry name" value="Sc_DH/Rdtase_CS"/>
</dbReference>
<dbReference type="Gene3D" id="3.40.50.720">
    <property type="entry name" value="NAD(P)-binding Rossmann-like Domain"/>
    <property type="match status" value="1"/>
</dbReference>
<dbReference type="PROSITE" id="PS00061">
    <property type="entry name" value="ADH_SHORT"/>
    <property type="match status" value="1"/>
</dbReference>
<dbReference type="InterPro" id="IPR036291">
    <property type="entry name" value="NAD(P)-bd_dom_sf"/>
</dbReference>
<organism evidence="3 4">
    <name type="scientific">Saccharopolyspora erythraea</name>
    <name type="common">Streptomyces erythraeus</name>
    <dbReference type="NCBI Taxonomy" id="1836"/>
    <lineage>
        <taxon>Bacteria</taxon>
        <taxon>Bacillati</taxon>
        <taxon>Actinomycetota</taxon>
        <taxon>Actinomycetes</taxon>
        <taxon>Pseudonocardiales</taxon>
        <taxon>Pseudonocardiaceae</taxon>
        <taxon>Saccharopolyspora</taxon>
    </lineage>
</organism>
<dbReference type="PANTHER" id="PTHR43477">
    <property type="entry name" value="DIHYDROANTICAPSIN 7-DEHYDROGENASE"/>
    <property type="match status" value="1"/>
</dbReference>
<dbReference type="SUPFAM" id="SSF51735">
    <property type="entry name" value="NAD(P)-binding Rossmann-fold domains"/>
    <property type="match status" value="1"/>
</dbReference>
<dbReference type="EMBL" id="BAAAGS010000014">
    <property type="protein sequence ID" value="GAA0525642.1"/>
    <property type="molecule type" value="Genomic_DNA"/>
</dbReference>
<name>A0ABN1CUN6_SACER</name>
<sequence length="243" mass="24721">MSALGCAVVTGAASGIGAAVLRCFAGAGNPVLGVDVDDSGRRLAADLAASGAEATWITGDVAVEETWQRVAERTPRMHVLVSNAYAVAVKPLHETAPEEWRRQLAVNLDAAYLGFRACLPALRAGGGSVVLVSSVHAHAGIPGHAAYAASKGALLSLTGQLAVDYGPGIRVNCVLPGPIATAAWDRVDAEGRERSAASTVMGRLGEPAEVAAAVHFLASAQASYITGSSLVVDGGWTVRKDSA</sequence>
<protein>
    <submittedName>
        <fullName evidence="3">SDR family oxidoreductase</fullName>
    </submittedName>
</protein>
<keyword evidence="4" id="KW-1185">Reference proteome</keyword>
<reference evidence="3 4" key="1">
    <citation type="journal article" date="2019" name="Int. J. Syst. Evol. Microbiol.">
        <title>The Global Catalogue of Microorganisms (GCM) 10K type strain sequencing project: providing services to taxonomists for standard genome sequencing and annotation.</title>
        <authorList>
            <consortium name="The Broad Institute Genomics Platform"/>
            <consortium name="The Broad Institute Genome Sequencing Center for Infectious Disease"/>
            <person name="Wu L."/>
            <person name="Ma J."/>
        </authorList>
    </citation>
    <scope>NUCLEOTIDE SEQUENCE [LARGE SCALE GENOMIC DNA]</scope>
    <source>
        <strain evidence="3 4">JCM 10303</strain>
    </source>
</reference>
<dbReference type="Pfam" id="PF13561">
    <property type="entry name" value="adh_short_C2"/>
    <property type="match status" value="1"/>
</dbReference>
<dbReference type="PANTHER" id="PTHR43477:SF1">
    <property type="entry name" value="DIHYDROANTICAPSIN 7-DEHYDROGENASE"/>
    <property type="match status" value="1"/>
</dbReference>
<comment type="caution">
    <text evidence="3">The sequence shown here is derived from an EMBL/GenBank/DDBJ whole genome shotgun (WGS) entry which is preliminary data.</text>
</comment>
<dbReference type="PRINTS" id="PR00080">
    <property type="entry name" value="SDRFAMILY"/>
</dbReference>
<gene>
    <name evidence="3" type="ORF">GCM10009533_26280</name>
</gene>
<dbReference type="RefSeq" id="WP_009942455.1">
    <property type="nucleotide sequence ID" value="NZ_BAAAGS010000014.1"/>
</dbReference>
<dbReference type="Proteomes" id="UP001500729">
    <property type="component" value="Unassembled WGS sequence"/>
</dbReference>
<dbReference type="InterPro" id="IPR051122">
    <property type="entry name" value="SDR_DHRS6-like"/>
</dbReference>